<evidence type="ECO:0000313" key="3">
    <source>
        <dbReference type="Proteomes" id="UP000216001"/>
    </source>
</evidence>
<sequence>MRIEKMKEWRYIKPLVTESLISDVEEKLGYKFTDSYVDFVKKYNGGRPPVSVFSTTTSQERMIKSFLSFNPDDEENIIRLNRGVAEISKLFVAFAIDNFGNYICFDKQHDMVYFLDFETGKTDLIDKTFSDFLLKINS</sequence>
<protein>
    <recommendedName>
        <fullName evidence="1">Knr4/Smi1-like domain-containing protein</fullName>
    </recommendedName>
</protein>
<gene>
    <name evidence="2" type="ORF">CHI95_10725</name>
</gene>
<dbReference type="Pfam" id="PF14568">
    <property type="entry name" value="SUKH_6"/>
    <property type="match status" value="1"/>
</dbReference>
<name>A0A264VT12_PRORE</name>
<reference evidence="2 3" key="1">
    <citation type="submission" date="2017-07" db="EMBL/GenBank/DDBJ databases">
        <title>blaIMP-27 on transferable plasmids in Proteus mirabilis and Providencia rettgeri.</title>
        <authorList>
            <person name="Potter R."/>
        </authorList>
    </citation>
    <scope>NUCLEOTIDE SEQUENCE [LARGE SCALE GENOMIC DNA]</scope>
    <source>
        <strain evidence="2 3">PR1</strain>
    </source>
</reference>
<comment type="caution">
    <text evidence="2">The sequence shown here is derived from an EMBL/GenBank/DDBJ whole genome shotgun (WGS) entry which is preliminary data.</text>
</comment>
<evidence type="ECO:0000313" key="2">
    <source>
        <dbReference type="EMBL" id="OZS74500.1"/>
    </source>
</evidence>
<evidence type="ECO:0000259" key="1">
    <source>
        <dbReference type="SMART" id="SM00860"/>
    </source>
</evidence>
<dbReference type="InterPro" id="IPR037883">
    <property type="entry name" value="Knr4/Smi1-like_sf"/>
</dbReference>
<dbReference type="SMART" id="SM00860">
    <property type="entry name" value="SMI1_KNR4"/>
    <property type="match status" value="1"/>
</dbReference>
<dbReference type="Gene3D" id="3.40.1580.10">
    <property type="entry name" value="SMI1/KNR4-like"/>
    <property type="match status" value="1"/>
</dbReference>
<dbReference type="EMBL" id="NOWC01000011">
    <property type="protein sequence ID" value="OZS74500.1"/>
    <property type="molecule type" value="Genomic_DNA"/>
</dbReference>
<dbReference type="SUPFAM" id="SSF160631">
    <property type="entry name" value="SMI1/KNR4-like"/>
    <property type="match status" value="1"/>
</dbReference>
<dbReference type="Proteomes" id="UP000216001">
    <property type="component" value="Unassembled WGS sequence"/>
</dbReference>
<dbReference type="InterPro" id="IPR018958">
    <property type="entry name" value="Knr4/Smi1-like_dom"/>
</dbReference>
<feature type="domain" description="Knr4/Smi1-like" evidence="1">
    <location>
        <begin position="15"/>
        <end position="135"/>
    </location>
</feature>
<dbReference type="AlphaFoldDB" id="A0A264VT12"/>
<accession>A0A264VT12</accession>
<dbReference type="RefSeq" id="WP_094961625.1">
    <property type="nucleotide sequence ID" value="NZ_JARVQX010000005.1"/>
</dbReference>
<proteinExistence type="predicted"/>
<organism evidence="2 3">
    <name type="scientific">Providencia rettgeri</name>
    <dbReference type="NCBI Taxonomy" id="587"/>
    <lineage>
        <taxon>Bacteria</taxon>
        <taxon>Pseudomonadati</taxon>
        <taxon>Pseudomonadota</taxon>
        <taxon>Gammaproteobacteria</taxon>
        <taxon>Enterobacterales</taxon>
        <taxon>Morganellaceae</taxon>
        <taxon>Providencia</taxon>
    </lineage>
</organism>